<evidence type="ECO:0000259" key="6">
    <source>
        <dbReference type="PROSITE" id="PS50865"/>
    </source>
</evidence>
<proteinExistence type="predicted"/>
<dbReference type="FunCoup" id="B3RNQ6">
    <property type="interactions" value="190"/>
</dbReference>
<dbReference type="GO" id="GO:0008270">
    <property type="term" value="F:zinc ion binding"/>
    <property type="evidence" value="ECO:0007669"/>
    <property type="project" value="UniProtKB-KW"/>
</dbReference>
<dbReference type="Gene3D" id="1.25.40.10">
    <property type="entry name" value="Tetratricopeptide repeat domain"/>
    <property type="match status" value="1"/>
</dbReference>
<dbReference type="Gene3D" id="6.10.140.2220">
    <property type="match status" value="1"/>
</dbReference>
<dbReference type="HOGENOM" id="CLU_018406_2_0_1"/>
<evidence type="ECO:0000256" key="4">
    <source>
        <dbReference type="PROSITE-ProRule" id="PRU00134"/>
    </source>
</evidence>
<feature type="domain" description="MYND-type" evidence="6">
    <location>
        <begin position="54"/>
        <end position="92"/>
    </location>
</feature>
<dbReference type="Gene3D" id="2.170.270.10">
    <property type="entry name" value="SET domain"/>
    <property type="match status" value="1"/>
</dbReference>
<dbReference type="PhylomeDB" id="B3RNQ6"/>
<feature type="domain" description="SET" evidence="5">
    <location>
        <begin position="9"/>
        <end position="236"/>
    </location>
</feature>
<dbReference type="PROSITE" id="PS50865">
    <property type="entry name" value="ZF_MYND_2"/>
    <property type="match status" value="1"/>
</dbReference>
<evidence type="ECO:0000256" key="2">
    <source>
        <dbReference type="ARBA" id="ARBA00022771"/>
    </source>
</evidence>
<dbReference type="CTD" id="6751103"/>
<dbReference type="PROSITE" id="PS01360">
    <property type="entry name" value="ZF_MYND_1"/>
    <property type="match status" value="1"/>
</dbReference>
<dbReference type="PROSITE" id="PS50280">
    <property type="entry name" value="SET"/>
    <property type="match status" value="1"/>
</dbReference>
<dbReference type="InterPro" id="IPR002893">
    <property type="entry name" value="Znf_MYND"/>
</dbReference>
<dbReference type="InterPro" id="IPR001214">
    <property type="entry name" value="SET_dom"/>
</dbReference>
<evidence type="ECO:0008006" key="9">
    <source>
        <dbReference type="Google" id="ProtNLM"/>
    </source>
</evidence>
<reference evidence="7 8" key="1">
    <citation type="journal article" date="2008" name="Nature">
        <title>The Trichoplax genome and the nature of placozoans.</title>
        <authorList>
            <person name="Srivastava M."/>
            <person name="Begovic E."/>
            <person name="Chapman J."/>
            <person name="Putnam N.H."/>
            <person name="Hellsten U."/>
            <person name="Kawashima T."/>
            <person name="Kuo A."/>
            <person name="Mitros T."/>
            <person name="Salamov A."/>
            <person name="Carpenter M.L."/>
            <person name="Signorovitch A.Y."/>
            <person name="Moreno M.A."/>
            <person name="Kamm K."/>
            <person name="Grimwood J."/>
            <person name="Schmutz J."/>
            <person name="Shapiro H."/>
            <person name="Grigoriev I.V."/>
            <person name="Buss L.W."/>
            <person name="Schierwater B."/>
            <person name="Dellaporta S.L."/>
            <person name="Rokhsar D.S."/>
        </authorList>
    </citation>
    <scope>NUCLEOTIDE SEQUENCE [LARGE SCALE GENOMIC DNA]</scope>
    <source>
        <strain evidence="7 8">Grell-BS-1999</strain>
    </source>
</reference>
<sequence>MAYFQSWSDNVEIFETYEKGRGIRCKKQLAIGTSVGKENPFCHVVSQDMLSSYCHSCLLMQSELYKCSRCKIIMYCCKSCQKEDWQWHKYECKSITRLGPKVPPDSIRLLGRVAYTILQGQDRADQFKFLLSNRELLEGSRKNTIVDGINLLKEYLSNKVAINENEIIEIISRVTCNTFTICNSEMQTVGIGVYPGLSLVNHSCSPNCSATFRGKQMQLRIIENTKIGDELLISYIDPMQVLSSRQNQLQSQYCFKCICERCIDTTKDSCNNLMDSVRCPKKICKAASSLDSLLANKLCPECGSIVDQSFFAEIENFQAQINKTISLGYQQAKLEDLKKLFIEGKQRLGECNMLYIRIIENLMDAYIESQRYEEALEYARRLEEPYCRLYPRYYPVTGVHLMKQGKLECYLGKFGEAVKSLGKAKEILLVSHGKECGLIHEMNEMVSI</sequence>
<dbReference type="Gene3D" id="1.25.40.970">
    <property type="match status" value="1"/>
</dbReference>
<dbReference type="Pfam" id="PF01753">
    <property type="entry name" value="zf-MYND"/>
    <property type="match status" value="1"/>
</dbReference>
<dbReference type="InterPro" id="IPR046341">
    <property type="entry name" value="SET_dom_sf"/>
</dbReference>
<gene>
    <name evidence="7" type="ORF">TRIADDRAFT_53251</name>
</gene>
<keyword evidence="2 4" id="KW-0863">Zinc-finger</keyword>
<evidence type="ECO:0000256" key="1">
    <source>
        <dbReference type="ARBA" id="ARBA00022723"/>
    </source>
</evidence>
<dbReference type="GO" id="GO:0005634">
    <property type="term" value="C:nucleus"/>
    <property type="evidence" value="ECO:0000318"/>
    <property type="project" value="GO_Central"/>
</dbReference>
<dbReference type="PANTHER" id="PTHR12197">
    <property type="entry name" value="HISTONE-LYSINE N-METHYLTRANSFERASE SMYD"/>
    <property type="match status" value="1"/>
</dbReference>
<protein>
    <recommendedName>
        <fullName evidence="9">SET domain-containing protein</fullName>
    </recommendedName>
</protein>
<evidence type="ECO:0000313" key="7">
    <source>
        <dbReference type="EMBL" id="EDV28054.1"/>
    </source>
</evidence>
<dbReference type="KEGG" id="tad:TRIADDRAFT_53251"/>
<dbReference type="STRING" id="10228.B3RNQ6"/>
<dbReference type="RefSeq" id="XP_002109888.1">
    <property type="nucleotide sequence ID" value="XM_002109852.1"/>
</dbReference>
<evidence type="ECO:0000259" key="5">
    <source>
        <dbReference type="PROSITE" id="PS50280"/>
    </source>
</evidence>
<dbReference type="Proteomes" id="UP000009022">
    <property type="component" value="Unassembled WGS sequence"/>
</dbReference>
<organism evidence="7 8">
    <name type="scientific">Trichoplax adhaerens</name>
    <name type="common">Trichoplax reptans</name>
    <dbReference type="NCBI Taxonomy" id="10228"/>
    <lineage>
        <taxon>Eukaryota</taxon>
        <taxon>Metazoa</taxon>
        <taxon>Placozoa</taxon>
        <taxon>Uniplacotomia</taxon>
        <taxon>Trichoplacea</taxon>
        <taxon>Trichoplacidae</taxon>
        <taxon>Trichoplax</taxon>
    </lineage>
</organism>
<keyword evidence="8" id="KW-1185">Reference proteome</keyword>
<dbReference type="SUPFAM" id="SSF82199">
    <property type="entry name" value="SET domain"/>
    <property type="match status" value="1"/>
</dbReference>
<dbReference type="InterPro" id="IPR050869">
    <property type="entry name" value="H3K4_H4K5_MeTrfase"/>
</dbReference>
<evidence type="ECO:0000313" key="8">
    <source>
        <dbReference type="Proteomes" id="UP000009022"/>
    </source>
</evidence>
<dbReference type="PANTHER" id="PTHR12197:SF251">
    <property type="entry name" value="EG:BACR7C10.4 PROTEIN"/>
    <property type="match status" value="1"/>
</dbReference>
<dbReference type="SMART" id="SM00317">
    <property type="entry name" value="SET"/>
    <property type="match status" value="1"/>
</dbReference>
<keyword evidence="3" id="KW-0862">Zinc</keyword>
<keyword evidence="1" id="KW-0479">Metal-binding</keyword>
<name>B3RNQ6_TRIAD</name>
<evidence type="ECO:0000256" key="3">
    <source>
        <dbReference type="ARBA" id="ARBA00022833"/>
    </source>
</evidence>
<accession>B3RNQ6</accession>
<dbReference type="OMA" id="FEAFAKX"/>
<dbReference type="EMBL" id="DS985242">
    <property type="protein sequence ID" value="EDV28054.1"/>
    <property type="molecule type" value="Genomic_DNA"/>
</dbReference>
<dbReference type="eggNOG" id="KOG2084">
    <property type="taxonomic scope" value="Eukaryota"/>
</dbReference>
<dbReference type="InParanoid" id="B3RNQ6"/>
<dbReference type="GeneID" id="6751103"/>
<dbReference type="Gene3D" id="1.10.220.160">
    <property type="match status" value="1"/>
</dbReference>
<dbReference type="OrthoDB" id="265717at2759"/>
<dbReference type="SUPFAM" id="SSF48452">
    <property type="entry name" value="TPR-like"/>
    <property type="match status" value="1"/>
</dbReference>
<dbReference type="InterPro" id="IPR011990">
    <property type="entry name" value="TPR-like_helical_dom_sf"/>
</dbReference>
<dbReference type="Pfam" id="PF00856">
    <property type="entry name" value="SET"/>
    <property type="match status" value="1"/>
</dbReference>
<dbReference type="AlphaFoldDB" id="B3RNQ6"/>